<dbReference type="PANTHER" id="PTHR43845:SF1">
    <property type="entry name" value="BLR5969 PROTEIN"/>
    <property type="match status" value="1"/>
</dbReference>
<dbReference type="Proteomes" id="UP001597295">
    <property type="component" value="Unassembled WGS sequence"/>
</dbReference>
<organism evidence="3 4">
    <name type="scientific">Lacibacterium aquatile</name>
    <dbReference type="NCBI Taxonomy" id="1168082"/>
    <lineage>
        <taxon>Bacteria</taxon>
        <taxon>Pseudomonadati</taxon>
        <taxon>Pseudomonadota</taxon>
        <taxon>Alphaproteobacteria</taxon>
        <taxon>Rhodospirillales</taxon>
        <taxon>Rhodospirillaceae</taxon>
    </lineage>
</organism>
<name>A0ABW5DUV6_9PROT</name>
<sequence length="412" mass="44115">MGFYDAAETRSTQEREEAQLASLRDIVQHAKTHAPAITESLKDVDPAGLTNRQALARLPLVRKSDLIEAQRLRPPFAGLNGTPVADLRRLYASPGPIYDMEGHGADWWRFGRALHAAGFRSGELIHNCFSYHFTPAGMMVETGATALGCPVFPGGVGNTEQQARAIADLRPAGYTGTPSFLKIILEKGKELGFDLSSLKKALVSGEALPPSLRADFLAHGVAVKQCYASADLGLIAYESDAMEGMIIDEQVIVEIVRPGTGDPVAAGEVGEVIVTSFNRDYPLIRFATGDLSAFLPGVSPCGRTAPRIKGWMGRADQTTKVKGMFVHPGQIAEVLKRHPQVSRGRLVVEKSGDTDVMTLHVEASLHDGLLADAIANSVHAVCKLSGKVAFVEPGQLPNDGKVIEDKRPVPAG</sequence>
<dbReference type="EMBL" id="JBHUIP010000012">
    <property type="protein sequence ID" value="MFD2263594.1"/>
    <property type="molecule type" value="Genomic_DNA"/>
</dbReference>
<reference evidence="4" key="1">
    <citation type="journal article" date="2019" name="Int. J. Syst. Evol. Microbiol.">
        <title>The Global Catalogue of Microorganisms (GCM) 10K type strain sequencing project: providing services to taxonomists for standard genome sequencing and annotation.</title>
        <authorList>
            <consortium name="The Broad Institute Genomics Platform"/>
            <consortium name="The Broad Institute Genome Sequencing Center for Infectious Disease"/>
            <person name="Wu L."/>
            <person name="Ma J."/>
        </authorList>
    </citation>
    <scope>NUCLEOTIDE SEQUENCE [LARGE SCALE GENOMIC DNA]</scope>
    <source>
        <strain evidence="4">CGMCC 1.19062</strain>
    </source>
</reference>
<keyword evidence="4" id="KW-1185">Reference proteome</keyword>
<dbReference type="GO" id="GO:0016874">
    <property type="term" value="F:ligase activity"/>
    <property type="evidence" value="ECO:0007669"/>
    <property type="project" value="UniProtKB-KW"/>
</dbReference>
<dbReference type="Pfam" id="PF14535">
    <property type="entry name" value="AMP-binding_C_2"/>
    <property type="match status" value="1"/>
</dbReference>
<dbReference type="SUPFAM" id="SSF56801">
    <property type="entry name" value="Acetyl-CoA synthetase-like"/>
    <property type="match status" value="1"/>
</dbReference>
<evidence type="ECO:0000313" key="3">
    <source>
        <dbReference type="EMBL" id="MFD2263594.1"/>
    </source>
</evidence>
<dbReference type="Gene3D" id="3.40.50.12780">
    <property type="entry name" value="N-terminal domain of ligase-like"/>
    <property type="match status" value="1"/>
</dbReference>
<accession>A0ABW5DUV6</accession>
<gene>
    <name evidence="3" type="ORF">ACFSM5_11905</name>
</gene>
<dbReference type="InterPro" id="IPR045851">
    <property type="entry name" value="AMP-bd_C_sf"/>
</dbReference>
<protein>
    <submittedName>
        <fullName evidence="3">Phenylacetate--CoA ligase family protein</fullName>
    </submittedName>
</protein>
<dbReference type="InterPro" id="IPR000873">
    <property type="entry name" value="AMP-dep_synth/lig_dom"/>
</dbReference>
<dbReference type="InterPro" id="IPR042099">
    <property type="entry name" value="ANL_N_sf"/>
</dbReference>
<dbReference type="Gene3D" id="3.30.300.30">
    <property type="match status" value="1"/>
</dbReference>
<dbReference type="RefSeq" id="WP_379876617.1">
    <property type="nucleotide sequence ID" value="NZ_JBHUIP010000012.1"/>
</dbReference>
<feature type="domain" description="AMP-dependent synthetase/ligase" evidence="1">
    <location>
        <begin position="132"/>
        <end position="275"/>
    </location>
</feature>
<keyword evidence="3" id="KW-0436">Ligase</keyword>
<dbReference type="Pfam" id="PF00501">
    <property type="entry name" value="AMP-binding"/>
    <property type="match status" value="1"/>
</dbReference>
<feature type="domain" description="AMP-dependent ligase C-terminal" evidence="2">
    <location>
        <begin position="323"/>
        <end position="399"/>
    </location>
</feature>
<dbReference type="InterPro" id="IPR028154">
    <property type="entry name" value="AMP-dep_Lig_C"/>
</dbReference>
<evidence type="ECO:0000259" key="1">
    <source>
        <dbReference type="Pfam" id="PF00501"/>
    </source>
</evidence>
<evidence type="ECO:0000259" key="2">
    <source>
        <dbReference type="Pfam" id="PF14535"/>
    </source>
</evidence>
<comment type="caution">
    <text evidence="3">The sequence shown here is derived from an EMBL/GenBank/DDBJ whole genome shotgun (WGS) entry which is preliminary data.</text>
</comment>
<dbReference type="PANTHER" id="PTHR43845">
    <property type="entry name" value="BLR5969 PROTEIN"/>
    <property type="match status" value="1"/>
</dbReference>
<evidence type="ECO:0000313" key="4">
    <source>
        <dbReference type="Proteomes" id="UP001597295"/>
    </source>
</evidence>
<proteinExistence type="predicted"/>